<evidence type="ECO:0000313" key="4">
    <source>
        <dbReference type="EMBL" id="QDU96660.1"/>
    </source>
</evidence>
<feature type="domain" description="Pyrrolo-quinoline quinone repeat" evidence="3">
    <location>
        <begin position="1401"/>
        <end position="1534"/>
    </location>
</feature>
<dbReference type="InterPro" id="IPR008979">
    <property type="entry name" value="Galactose-bd-like_sf"/>
</dbReference>
<dbReference type="Pfam" id="PF13360">
    <property type="entry name" value="PQQ_2"/>
    <property type="match status" value="2"/>
</dbReference>
<dbReference type="SUPFAM" id="SSF49785">
    <property type="entry name" value="Galactose-binding domain-like"/>
    <property type="match status" value="1"/>
</dbReference>
<keyword evidence="2" id="KW-1133">Transmembrane helix</keyword>
<dbReference type="KEGG" id="lcre:Pla8534_44810"/>
<dbReference type="InterPro" id="IPR011047">
    <property type="entry name" value="Quinoprotein_ADH-like_sf"/>
</dbReference>
<evidence type="ECO:0000256" key="1">
    <source>
        <dbReference type="SAM" id="MobiDB-lite"/>
    </source>
</evidence>
<proteinExistence type="predicted"/>
<name>A0A518DXU1_9BACT</name>
<keyword evidence="2" id="KW-0812">Transmembrane</keyword>
<feature type="domain" description="Pyrrolo-quinoline quinone repeat" evidence="3">
    <location>
        <begin position="1218"/>
        <end position="1331"/>
    </location>
</feature>
<dbReference type="RefSeq" id="WP_145055274.1">
    <property type="nucleotide sequence ID" value="NZ_CP036433.1"/>
</dbReference>
<dbReference type="Gene3D" id="2.130.10.10">
    <property type="entry name" value="YVTN repeat-like/Quinoprotein amine dehydrogenase"/>
    <property type="match status" value="1"/>
</dbReference>
<dbReference type="Gene3D" id="2.60.120.260">
    <property type="entry name" value="Galactose-binding domain-like"/>
    <property type="match status" value="1"/>
</dbReference>
<dbReference type="SUPFAM" id="SSF50998">
    <property type="entry name" value="Quinoprotein alcohol dehydrogenase-like"/>
    <property type="match status" value="1"/>
</dbReference>
<dbReference type="Proteomes" id="UP000317648">
    <property type="component" value="Chromosome"/>
</dbReference>
<gene>
    <name evidence="4" type="ORF">Pla8534_44810</name>
</gene>
<dbReference type="OrthoDB" id="207125at2"/>
<feature type="compositionally biased region" description="Low complexity" evidence="1">
    <location>
        <begin position="299"/>
        <end position="331"/>
    </location>
</feature>
<feature type="compositionally biased region" description="Low complexity" evidence="1">
    <location>
        <begin position="130"/>
        <end position="141"/>
    </location>
</feature>
<organism evidence="4 5">
    <name type="scientific">Lignipirellula cremea</name>
    <dbReference type="NCBI Taxonomy" id="2528010"/>
    <lineage>
        <taxon>Bacteria</taxon>
        <taxon>Pseudomonadati</taxon>
        <taxon>Planctomycetota</taxon>
        <taxon>Planctomycetia</taxon>
        <taxon>Pirellulales</taxon>
        <taxon>Pirellulaceae</taxon>
        <taxon>Lignipirellula</taxon>
    </lineage>
</organism>
<dbReference type="InterPro" id="IPR015943">
    <property type="entry name" value="WD40/YVTN_repeat-like_dom_sf"/>
</dbReference>
<feature type="region of interest" description="Disordered" evidence="1">
    <location>
        <begin position="104"/>
        <end position="156"/>
    </location>
</feature>
<accession>A0A518DXU1</accession>
<evidence type="ECO:0000313" key="5">
    <source>
        <dbReference type="Proteomes" id="UP000317648"/>
    </source>
</evidence>
<reference evidence="4 5" key="1">
    <citation type="submission" date="2019-02" db="EMBL/GenBank/DDBJ databases">
        <title>Deep-cultivation of Planctomycetes and their phenomic and genomic characterization uncovers novel biology.</title>
        <authorList>
            <person name="Wiegand S."/>
            <person name="Jogler M."/>
            <person name="Boedeker C."/>
            <person name="Pinto D."/>
            <person name="Vollmers J."/>
            <person name="Rivas-Marin E."/>
            <person name="Kohn T."/>
            <person name="Peeters S.H."/>
            <person name="Heuer A."/>
            <person name="Rast P."/>
            <person name="Oberbeckmann S."/>
            <person name="Bunk B."/>
            <person name="Jeske O."/>
            <person name="Meyerdierks A."/>
            <person name="Storesund J.E."/>
            <person name="Kallscheuer N."/>
            <person name="Luecker S."/>
            <person name="Lage O.M."/>
            <person name="Pohl T."/>
            <person name="Merkel B.J."/>
            <person name="Hornburger P."/>
            <person name="Mueller R.-W."/>
            <person name="Bruemmer F."/>
            <person name="Labrenz M."/>
            <person name="Spormann A.M."/>
            <person name="Op den Camp H."/>
            <person name="Overmann J."/>
            <person name="Amann R."/>
            <person name="Jetten M.S.M."/>
            <person name="Mascher T."/>
            <person name="Medema M.H."/>
            <person name="Devos D.P."/>
            <person name="Kaster A.-K."/>
            <person name="Ovreas L."/>
            <person name="Rohde M."/>
            <person name="Galperin M.Y."/>
            <person name="Jogler C."/>
        </authorList>
    </citation>
    <scope>NUCLEOTIDE SEQUENCE [LARGE SCALE GENOMIC DNA]</scope>
    <source>
        <strain evidence="4 5">Pla85_3_4</strain>
    </source>
</reference>
<dbReference type="PANTHER" id="PTHR34512">
    <property type="entry name" value="CELL SURFACE PROTEIN"/>
    <property type="match status" value="1"/>
</dbReference>
<feature type="transmembrane region" description="Helical" evidence="2">
    <location>
        <begin position="75"/>
        <end position="96"/>
    </location>
</feature>
<dbReference type="PANTHER" id="PTHR34512:SF30">
    <property type="entry name" value="OUTER MEMBRANE PROTEIN ASSEMBLY FACTOR BAMB"/>
    <property type="match status" value="1"/>
</dbReference>
<keyword evidence="2" id="KW-0472">Membrane</keyword>
<keyword evidence="5" id="KW-1185">Reference proteome</keyword>
<evidence type="ECO:0000259" key="3">
    <source>
        <dbReference type="Pfam" id="PF13360"/>
    </source>
</evidence>
<feature type="region of interest" description="Disordered" evidence="1">
    <location>
        <begin position="283"/>
        <end position="331"/>
    </location>
</feature>
<dbReference type="EMBL" id="CP036433">
    <property type="protein sequence ID" value="QDU96660.1"/>
    <property type="molecule type" value="Genomic_DNA"/>
</dbReference>
<protein>
    <recommendedName>
        <fullName evidence="3">Pyrrolo-quinoline quinone repeat domain-containing protein</fullName>
    </recommendedName>
</protein>
<dbReference type="InterPro" id="IPR002372">
    <property type="entry name" value="PQQ_rpt_dom"/>
</dbReference>
<evidence type="ECO:0000256" key="2">
    <source>
        <dbReference type="SAM" id="Phobius"/>
    </source>
</evidence>
<feature type="region of interest" description="Disordered" evidence="1">
    <location>
        <begin position="1149"/>
        <end position="1184"/>
    </location>
</feature>
<sequence length="1735" mass="191766">MNDAQLIAAVRDSAPEELTPGQLRVLQSRLVNSPSLRLALKEELENGYLATAFGRIDVSLDDLQQQIKQQERSSAVIPLAGMAAGVVLLLLAVLILRQTLYTTSSSDGDPRALAPPSETDPQQTGDKLASDGSDPAASPAATDPPEPAENQPADATSPAPEAMVLEFPFTLQAEAFDRGNVVVDNSSWGDAENQVLVSKTRPAFVEYDLQLPAEGDYEVRVRYAAFASRPLTLSINGQTLRGYIAGEQTGGNDLEHQRWFTLGKFPFREGKNVVRMETSGDFPHVDQLTLDPVNPIKPPAETTASTEPAPETSPAETPAEPAPGVEEPVDPAQPIILAGPWDALFKDDYQPPAWREAAFAPFQVLDDSPDEAQLKEWLAEVRGHKGQISETNVSIERRQAPIGAMEGVVRCRAPWTNDSVLRLELKPNHSSEAFQIHLFDQKEGITLAWYSKPAHCWAAYRTTRKIEDPMPSTYALTADDQRRSLRSNLHAGGAVEIRHRDGYILISRGDLVLLQVPFAGPIEETYFEGKAAFYRLEIGRTTDAPLPEPERPVTTTIDRPADLEWSQPEHEASVVERLDNGGIRFSAGGKANADWISARLPEGLHEVIVELENVSTGVGVFLGHEKGQPWEILRTVRNEPDDTTCLMLTDVDTGQRNFQTPDKVPTPCIDPGKTYLRLMFGGGILRWWMSTDGRSWAEGESQRFLPAHAQHLGLFHRRADDVDRHITLRSIRLRKLEAISSMVDPQLLAAAPGYVNTLQHGVWLGEVLATLPEGADREKWLTAAAINSLAIGPRREFAVGLFDHLLASQAYRALPPEKKVAVLDEITLLIETPYEDPSFHQHVARYQAALADADSPFTALRDALLRSPMNTLHNNTLRYCEAALRVELIQRLYNRPPVELLELCRDARFYHMESRLPLIEWAEAVAERHAPREADAGLLGRLQPEWRQPLVEELSKDAYNILAEMNGVLEGGAFDDAARQIAAIEGSVFMGLAPSGQDARLLVSLPAAVKLAMNTHPELREAMRKEFEEIAGLRVRRAIHAGDVDAVTLIAVQFEATTAAAEAHRWLGDRALSSGWFARALSEYQQALPNARAVEKGELRPRIRLAAAMLGREEGQPPVAPVQFGDIELNPEEFENLVAEMIRRESTASVPVVQSQPPAPAPTGFAAESRGEPQTPDGNNRTTEVVSHVKSQNVDWAGRQMAYAVEGDLMYASNRFQLNAYNLATGQTVWRGEQTPGKMLRAQDWAMIPMRPLILGDRIFARMLYNTNLTLCCFQKADGKLAWSAVLPANESLVSDPVVLLDRLLVLTVARNTETESMLKLTTFDRETGEVVEAVDLVRLRDSWWTKRACCVTPFEDSLVAVLGGAVLCCDERGGVRWIRRETVLPSPEKANWLAAEEATWVRQHYQSPLATPQGVVVSQPGVRLLECLDPETGELQWRRILPDLERVWGLAGERLIVQTTGELLSLDPATGLTQWRQAIAAPLEAIRCTADGPLMYFVLQPAADADGQFDPVAVWRNPADGALLARATVTGMRHKEPRLGPLISGKEKHYLFYSPGLNDQARQLYELKPAGEVEPPIESLTDFEQVWLNHLPGKLIHAAEKVAPGWKLVSANLADKHKGELIEFQGKKEVLELSTLTLIPTTFLRQVEIPADGSPRLKMEIGCPAGTELAIQVRANGEEFWKKIETEGPPDTWRQIEVDLKPLAGRSVLLEVTVARRAGSVALSLGWKRLEITY</sequence>